<sequence length="1023" mass="108153">MNVRVLTLLTAVLLPVMGFAQTTWTARFIAAPGEPVARVVMDDASDLTIEVRNTATTVNDSRLSEVSFVLPVGYQLLNGLPAAESPQWKIEYFDANSRRITFQSVVGCSEPGARGLGRGESARFVLSVVAPSDRATDKTNEQLVAGTYGRDQCNGANYTTSLNSAFWTRSSLDASMTLSPRGLAVNGTAAARIVVENRTNMNMASLTVDDPISTNSAVPLTIGTKEAPINKTVPLRGAGVFVMNVRPTAAGTLSARVRARATSGTITSSLADSAVVNVGDLVAAADVDTLDAFANEQVTLRLTVLNTSTANTYTNVRPRLPVQMGNATATFVSGPSPEAVPQLAPGASAQFTWRYQVSGAPGASYQFQTRVDATLNGAAVAGDLVSARKGKVVEHRVRISHETVSTAVTGLTIAYTVQNRGTLPIIEVKLFKPAVNYFAVAASGPQTLNGWTLYNNEAAAYRWESNSVTGIPVGGELTFRVTYSGFTAVTGDTPFRHRMELVQDYNEPRIRVDGTVTLLSVANAPEVQRLTGVARDGSVTLTWDNPFNHGGVLVLRAQGTTPPDTAPVSGTRYAVGAVLGNATVVYSDEFSSASSFTDTTVTNGTTYVYRVFNADDSRRYSAGNQPTSVGLLATPRSRANGGPLWCYSVGLSSLFQPVTELGAGIYSSFNDSVVGNLTNTADPAVDGAERFRPVKLSGAVGSRFPVVPLLGRPGQQFLVVGDQTGVPAVLNAATGVALWRNTALGLGNISSFPVTQLLDYANPEYRAVYSNIDLAFFGTRLSSPAQNQVVALNAATGELIWRYRPGDLGMISGGMLVDYSTNRLYVATKSGPGSNDTLRVLSSLTGQELGRRALGDLEFGVVRNPTSNQILVTSSEGTVYGVDPATYATVWSKAIATRPSASTSAFTHFVRPLGRGFVASLANGTVERYEMDATNVPTRLWFTPIAGPSGSFTLNQNGVARIYVGSSDGKVHQLELDTGVDSGQVSLGPAQNIGTPTIDHTVGRLHVGSADGRICAFPVPFLP</sequence>
<dbReference type="SUPFAM" id="SSF50998">
    <property type="entry name" value="Quinoprotein alcohol dehydrogenase-like"/>
    <property type="match status" value="1"/>
</dbReference>
<dbReference type="Pfam" id="PF13360">
    <property type="entry name" value="PQQ_2"/>
    <property type="match status" value="1"/>
</dbReference>
<dbReference type="InterPro" id="IPR018391">
    <property type="entry name" value="PQQ_b-propeller_rpt"/>
</dbReference>
<evidence type="ECO:0000313" key="4">
    <source>
        <dbReference type="Proteomes" id="UP000273405"/>
    </source>
</evidence>
<dbReference type="InterPro" id="IPR011047">
    <property type="entry name" value="Quinoprotein_ADH-like_sf"/>
</dbReference>
<organism evidence="3 4">
    <name type="scientific">Corallococcus sicarius</name>
    <dbReference type="NCBI Taxonomy" id="2316726"/>
    <lineage>
        <taxon>Bacteria</taxon>
        <taxon>Pseudomonadati</taxon>
        <taxon>Myxococcota</taxon>
        <taxon>Myxococcia</taxon>
        <taxon>Myxococcales</taxon>
        <taxon>Cystobacterineae</taxon>
        <taxon>Myxococcaceae</taxon>
        <taxon>Corallococcus</taxon>
    </lineage>
</organism>
<gene>
    <name evidence="3" type="ORF">D7X12_28805</name>
</gene>
<dbReference type="Proteomes" id="UP000273405">
    <property type="component" value="Unassembled WGS sequence"/>
</dbReference>
<dbReference type="SMART" id="SM00564">
    <property type="entry name" value="PQQ"/>
    <property type="match status" value="3"/>
</dbReference>
<protein>
    <submittedName>
        <fullName evidence="3">Dehydrogenase</fullName>
    </submittedName>
</protein>
<feature type="chain" id="PRO_5017371562" evidence="1">
    <location>
        <begin position="21"/>
        <end position="1023"/>
    </location>
</feature>
<dbReference type="AlphaFoldDB" id="A0A3A8N2B3"/>
<dbReference type="PANTHER" id="PTHR34512">
    <property type="entry name" value="CELL SURFACE PROTEIN"/>
    <property type="match status" value="1"/>
</dbReference>
<evidence type="ECO:0000313" key="3">
    <source>
        <dbReference type="EMBL" id="RKH37670.1"/>
    </source>
</evidence>
<dbReference type="OrthoDB" id="5377031at2"/>
<dbReference type="Gene3D" id="2.60.40.10">
    <property type="entry name" value="Immunoglobulins"/>
    <property type="match status" value="1"/>
</dbReference>
<accession>A0A3A8N2B3</accession>
<evidence type="ECO:0000259" key="2">
    <source>
        <dbReference type="Pfam" id="PF13360"/>
    </source>
</evidence>
<reference evidence="4" key="1">
    <citation type="submission" date="2018-09" db="EMBL/GenBank/DDBJ databases">
        <authorList>
            <person name="Livingstone P.G."/>
            <person name="Whitworth D.E."/>
        </authorList>
    </citation>
    <scope>NUCLEOTIDE SEQUENCE [LARGE SCALE GENOMIC DNA]</scope>
    <source>
        <strain evidence="4">CA040B</strain>
    </source>
</reference>
<dbReference type="Gene3D" id="2.130.10.10">
    <property type="entry name" value="YVTN repeat-like/Quinoprotein amine dehydrogenase"/>
    <property type="match status" value="1"/>
</dbReference>
<dbReference type="EMBL" id="RAWG01000228">
    <property type="protein sequence ID" value="RKH37670.1"/>
    <property type="molecule type" value="Genomic_DNA"/>
</dbReference>
<dbReference type="RefSeq" id="WP_120628474.1">
    <property type="nucleotide sequence ID" value="NZ_RAWG01000228.1"/>
</dbReference>
<dbReference type="InterPro" id="IPR013783">
    <property type="entry name" value="Ig-like_fold"/>
</dbReference>
<feature type="domain" description="Pyrrolo-quinoline quinone repeat" evidence="2">
    <location>
        <begin position="728"/>
        <end position="979"/>
    </location>
</feature>
<proteinExistence type="predicted"/>
<comment type="caution">
    <text evidence="3">The sequence shown here is derived from an EMBL/GenBank/DDBJ whole genome shotgun (WGS) entry which is preliminary data.</text>
</comment>
<dbReference type="PANTHER" id="PTHR34512:SF30">
    <property type="entry name" value="OUTER MEMBRANE PROTEIN ASSEMBLY FACTOR BAMB"/>
    <property type="match status" value="1"/>
</dbReference>
<evidence type="ECO:0000256" key="1">
    <source>
        <dbReference type="SAM" id="SignalP"/>
    </source>
</evidence>
<dbReference type="InterPro" id="IPR015943">
    <property type="entry name" value="WD40/YVTN_repeat-like_dom_sf"/>
</dbReference>
<keyword evidence="1" id="KW-0732">Signal</keyword>
<dbReference type="InterPro" id="IPR002372">
    <property type="entry name" value="PQQ_rpt_dom"/>
</dbReference>
<name>A0A3A8N2B3_9BACT</name>
<keyword evidence="4" id="KW-1185">Reference proteome</keyword>
<feature type="signal peptide" evidence="1">
    <location>
        <begin position="1"/>
        <end position="20"/>
    </location>
</feature>